<proteinExistence type="inferred from homology"/>
<dbReference type="PANTHER" id="PTHR12875">
    <property type="entry name" value="GOLGI TO ER TRAFFIC PROTEIN 4 HOMOLOG"/>
    <property type="match status" value="1"/>
</dbReference>
<protein>
    <recommendedName>
        <fullName evidence="8">Golgi to ER traffic protein 4 homolog</fullName>
    </recommendedName>
</protein>
<keyword evidence="7" id="KW-1185">Reference proteome</keyword>
<evidence type="ECO:0000256" key="2">
    <source>
        <dbReference type="ARBA" id="ARBA00005351"/>
    </source>
</evidence>
<organism evidence="6">
    <name type="scientific">Notodromas monacha</name>
    <dbReference type="NCBI Taxonomy" id="399045"/>
    <lineage>
        <taxon>Eukaryota</taxon>
        <taxon>Metazoa</taxon>
        <taxon>Ecdysozoa</taxon>
        <taxon>Arthropoda</taxon>
        <taxon>Crustacea</taxon>
        <taxon>Oligostraca</taxon>
        <taxon>Ostracoda</taxon>
        <taxon>Podocopa</taxon>
        <taxon>Podocopida</taxon>
        <taxon>Cypridocopina</taxon>
        <taxon>Cypridoidea</taxon>
        <taxon>Cyprididae</taxon>
        <taxon>Notodromas</taxon>
    </lineage>
</organism>
<evidence type="ECO:0000256" key="1">
    <source>
        <dbReference type="ARBA" id="ARBA00004514"/>
    </source>
</evidence>
<evidence type="ECO:0000256" key="3">
    <source>
        <dbReference type="ARBA" id="ARBA00022448"/>
    </source>
</evidence>
<evidence type="ECO:0000313" key="6">
    <source>
        <dbReference type="EMBL" id="CAD7280431.1"/>
    </source>
</evidence>
<dbReference type="GO" id="GO:0071818">
    <property type="term" value="C:BAT3 complex"/>
    <property type="evidence" value="ECO:0007669"/>
    <property type="project" value="TreeGrafter"/>
</dbReference>
<dbReference type="AlphaFoldDB" id="A0A7R9BRY1"/>
<dbReference type="Gene3D" id="1.25.40.10">
    <property type="entry name" value="Tetratricopeptide repeat domain"/>
    <property type="match status" value="1"/>
</dbReference>
<dbReference type="OrthoDB" id="10252405at2759"/>
<comment type="similarity">
    <text evidence="2">Belongs to the GET4 family.</text>
</comment>
<evidence type="ECO:0000256" key="4">
    <source>
        <dbReference type="ARBA" id="ARBA00022490"/>
    </source>
</evidence>
<keyword evidence="4" id="KW-0963">Cytoplasm</keyword>
<dbReference type="Proteomes" id="UP000678499">
    <property type="component" value="Unassembled WGS sequence"/>
</dbReference>
<feature type="region of interest" description="Disordered" evidence="5">
    <location>
        <begin position="316"/>
        <end position="346"/>
    </location>
</feature>
<accession>A0A7R9BRY1</accession>
<dbReference type="InterPro" id="IPR011990">
    <property type="entry name" value="TPR-like_helical_dom_sf"/>
</dbReference>
<evidence type="ECO:0000256" key="5">
    <source>
        <dbReference type="SAM" id="MobiDB-lite"/>
    </source>
</evidence>
<dbReference type="FunFam" id="1.25.40.10:FF:000060">
    <property type="entry name" value="Golgi to ER traffic protein 4 homolog"/>
    <property type="match status" value="1"/>
</dbReference>
<reference evidence="6" key="1">
    <citation type="submission" date="2020-11" db="EMBL/GenBank/DDBJ databases">
        <authorList>
            <person name="Tran Van P."/>
        </authorList>
    </citation>
    <scope>NUCLEOTIDE SEQUENCE</scope>
</reference>
<dbReference type="InterPro" id="IPR007317">
    <property type="entry name" value="GET4"/>
</dbReference>
<dbReference type="EMBL" id="OA884210">
    <property type="protein sequence ID" value="CAD7280431.1"/>
    <property type="molecule type" value="Genomic_DNA"/>
</dbReference>
<keyword evidence="3" id="KW-0813">Transport</keyword>
<evidence type="ECO:0000313" key="7">
    <source>
        <dbReference type="Proteomes" id="UP000678499"/>
    </source>
</evidence>
<dbReference type="EMBL" id="CAJPEX010002173">
    <property type="protein sequence ID" value="CAG0920583.1"/>
    <property type="molecule type" value="Genomic_DNA"/>
</dbReference>
<dbReference type="GO" id="GO:0045048">
    <property type="term" value="P:protein insertion into ER membrane"/>
    <property type="evidence" value="ECO:0007669"/>
    <property type="project" value="InterPro"/>
</dbReference>
<evidence type="ECO:0008006" key="8">
    <source>
        <dbReference type="Google" id="ProtNLM"/>
    </source>
</evidence>
<dbReference type="Pfam" id="PF04190">
    <property type="entry name" value="GET4"/>
    <property type="match status" value="1"/>
</dbReference>
<sequence>MEVDESPSSSTAMAKRGSRNVTAKLMAKLKRALDERNFYESHQIYRTIYVRTCSAEKLDEVLSMLHSGATYLLQNHQLESGADLAMLYLDAIEKHLGEIPADKMDVVAELHHCIAKGTQERQNFLAKALKLSIKGRPGAVSGSPVLHAKIATNLWKEKDYVAARYHFLRSRDSMNFATMLVEVHVLQGYAHEVDLFIAQSVFQYLCLMKDSDLAQSMLTAYCETHPELQRHKGPPYKIPLLNFVWHLLVSISVKRLNYFHILRSKYQPVLDRDPSYLDYLDRIAQIFFDVRPPQNPQRGGLFGNFFNSLMENFCDSDESDMQGPAEAAASNSHPSPQPDVADEELD</sequence>
<gene>
    <name evidence="6" type="ORF">NMOB1V02_LOCUS8091</name>
</gene>
<comment type="subcellular location">
    <subcellularLocation>
        <location evidence="1">Cytoplasm</location>
        <location evidence="1">Cytosol</location>
    </subcellularLocation>
</comment>
<dbReference type="PANTHER" id="PTHR12875:SF0">
    <property type="entry name" value="GOLGI TO ER TRAFFIC PROTEIN 4 HOMOLOG"/>
    <property type="match status" value="1"/>
</dbReference>
<name>A0A7R9BRY1_9CRUS</name>